<evidence type="ECO:0000256" key="9">
    <source>
        <dbReference type="ARBA" id="ARBA00023270"/>
    </source>
</evidence>
<evidence type="ECO:0000256" key="11">
    <source>
        <dbReference type="HAMAP-Rule" id="MF_00493"/>
    </source>
</evidence>
<comment type="caution">
    <text evidence="12">The sequence shown here is derived from an EMBL/GenBank/DDBJ whole genome shotgun (WGS) entry which is preliminary data.</text>
</comment>
<keyword evidence="6 11" id="KW-0963">Cytoplasm</keyword>
<proteinExistence type="inferred from homology"/>
<dbReference type="PROSITE" id="PS01054">
    <property type="entry name" value="TRANSALDOLASE_1"/>
    <property type="match status" value="1"/>
</dbReference>
<evidence type="ECO:0000256" key="1">
    <source>
        <dbReference type="ARBA" id="ARBA00003518"/>
    </source>
</evidence>
<evidence type="ECO:0000313" key="12">
    <source>
        <dbReference type="EMBL" id="MBL3690579.1"/>
    </source>
</evidence>
<comment type="similarity">
    <text evidence="4 11">Belongs to the transaldolase family. Type 2 subfamily.</text>
</comment>
<dbReference type="GO" id="GO:0004801">
    <property type="term" value="F:transaldolase activity"/>
    <property type="evidence" value="ECO:0007669"/>
    <property type="project" value="UniProtKB-EC"/>
</dbReference>
<evidence type="ECO:0000313" key="13">
    <source>
        <dbReference type="Proteomes" id="UP001646141"/>
    </source>
</evidence>
<comment type="catalytic activity">
    <reaction evidence="10 11">
        <text>D-sedoheptulose 7-phosphate + D-glyceraldehyde 3-phosphate = D-erythrose 4-phosphate + beta-D-fructose 6-phosphate</text>
        <dbReference type="Rhea" id="RHEA:17053"/>
        <dbReference type="ChEBI" id="CHEBI:16897"/>
        <dbReference type="ChEBI" id="CHEBI:57483"/>
        <dbReference type="ChEBI" id="CHEBI:57634"/>
        <dbReference type="ChEBI" id="CHEBI:59776"/>
        <dbReference type="EC" id="2.2.1.2"/>
    </reaction>
</comment>
<dbReference type="EMBL" id="QYAD01000004">
    <property type="protein sequence ID" value="MBL3690579.1"/>
    <property type="molecule type" value="Genomic_DNA"/>
</dbReference>
<evidence type="ECO:0000256" key="10">
    <source>
        <dbReference type="ARBA" id="ARBA00048810"/>
    </source>
</evidence>
<keyword evidence="9 11" id="KW-0704">Schiff base</keyword>
<gene>
    <name evidence="11 12" type="primary">tal</name>
    <name evidence="12" type="ORF">D3226_11515</name>
</gene>
<dbReference type="PANTHER" id="PTHR10683:SF31">
    <property type="entry name" value="TRANSALDOLASE"/>
    <property type="match status" value="1"/>
</dbReference>
<evidence type="ECO:0000256" key="2">
    <source>
        <dbReference type="ARBA" id="ARBA00004496"/>
    </source>
</evidence>
<dbReference type="InterPro" id="IPR013785">
    <property type="entry name" value="Aldolase_TIM"/>
</dbReference>
<protein>
    <recommendedName>
        <fullName evidence="5 11">Transaldolase</fullName>
        <ecNumber evidence="5 11">2.2.1.2</ecNumber>
    </recommendedName>
</protein>
<sequence length="370" mass="39036">MTNSPTADLSEAGVSIWLDDLSRSRIESGELSALRASHNVVGVTTNPTIFASALAGGVGYGERIASCAARGLGVAETIIELTTSDVADACDLFAETYTGSGGADGRVSIEVEPRLARDTEGTIQQGRELWARVNRPNAMIKVPATTEGLPAITALIAEGISVNVTLIFSIQRYRQVINAYLTGLELARAAGKNLNEIHSVASFFVSRLDTEVDARLAALGTPEALALESQAGIANARLAYEVYAETFNSERAQMLLSLGAQAQRPLWASTGVKNPKLPDTLYVTELVASGTVNTMPAATLEALADHGEIRGDTVTTQYLESNQVLNTLDGLGIDYVAVTEVLESEGLAKFDASWDELCATVASALEEAVA</sequence>
<evidence type="ECO:0000256" key="4">
    <source>
        <dbReference type="ARBA" id="ARBA00008426"/>
    </source>
</evidence>
<feature type="active site" description="Schiff-base intermediate with substrate" evidence="11">
    <location>
        <position position="141"/>
    </location>
</feature>
<dbReference type="NCBIfam" id="TIGR00876">
    <property type="entry name" value="tal_mycobact"/>
    <property type="match status" value="1"/>
</dbReference>
<dbReference type="Gene3D" id="3.20.20.70">
    <property type="entry name" value="Aldolase class I"/>
    <property type="match status" value="1"/>
</dbReference>
<dbReference type="InterPro" id="IPR001585">
    <property type="entry name" value="TAL/FSA"/>
</dbReference>
<comment type="pathway">
    <text evidence="3 11">Carbohydrate degradation; pentose phosphate pathway; D-glyceraldehyde 3-phosphate and beta-D-fructose 6-phosphate from D-ribose 5-phosphate and D-xylulose 5-phosphate (non-oxidative stage): step 2/3.</text>
</comment>
<dbReference type="PROSITE" id="PS00958">
    <property type="entry name" value="TRANSALDOLASE_2"/>
    <property type="match status" value="1"/>
</dbReference>
<evidence type="ECO:0000256" key="8">
    <source>
        <dbReference type="ARBA" id="ARBA00023126"/>
    </source>
</evidence>
<dbReference type="PIRSF" id="PIRSF036915">
    <property type="entry name" value="Trnald_Bac_Plnt"/>
    <property type="match status" value="1"/>
</dbReference>
<evidence type="ECO:0000256" key="6">
    <source>
        <dbReference type="ARBA" id="ARBA00022490"/>
    </source>
</evidence>
<dbReference type="Pfam" id="PF00923">
    <property type="entry name" value="TAL_FSA"/>
    <property type="match status" value="1"/>
</dbReference>
<dbReference type="Proteomes" id="UP001646141">
    <property type="component" value="Unassembled WGS sequence"/>
</dbReference>
<organism evidence="12 13">
    <name type="scientific">Leucobacter chromiireducens subsp. chromiireducens</name>
    <dbReference type="NCBI Taxonomy" id="660067"/>
    <lineage>
        <taxon>Bacteria</taxon>
        <taxon>Bacillati</taxon>
        <taxon>Actinomycetota</taxon>
        <taxon>Actinomycetes</taxon>
        <taxon>Micrococcales</taxon>
        <taxon>Microbacteriaceae</taxon>
        <taxon>Leucobacter</taxon>
    </lineage>
</organism>
<dbReference type="SUPFAM" id="SSF51569">
    <property type="entry name" value="Aldolase"/>
    <property type="match status" value="1"/>
</dbReference>
<keyword evidence="13" id="KW-1185">Reference proteome</keyword>
<name>A0ABS1SRE4_9MICO</name>
<evidence type="ECO:0000256" key="5">
    <source>
        <dbReference type="ARBA" id="ARBA00013151"/>
    </source>
</evidence>
<comment type="subcellular location">
    <subcellularLocation>
        <location evidence="2 11">Cytoplasm</location>
    </subcellularLocation>
</comment>
<dbReference type="InterPro" id="IPR018225">
    <property type="entry name" value="Transaldolase_AS"/>
</dbReference>
<accession>A0ABS1SRE4</accession>
<dbReference type="InterPro" id="IPR004732">
    <property type="entry name" value="Transaldolase_2"/>
</dbReference>
<dbReference type="CDD" id="cd00955">
    <property type="entry name" value="Transaldolase_like"/>
    <property type="match status" value="1"/>
</dbReference>
<keyword evidence="7 11" id="KW-0808">Transferase</keyword>
<dbReference type="EC" id="2.2.1.2" evidence="5 11"/>
<dbReference type="NCBIfam" id="NF002881">
    <property type="entry name" value="PRK03343.1"/>
    <property type="match status" value="1"/>
</dbReference>
<evidence type="ECO:0000256" key="7">
    <source>
        <dbReference type="ARBA" id="ARBA00022679"/>
    </source>
</evidence>
<dbReference type="PANTHER" id="PTHR10683">
    <property type="entry name" value="TRANSALDOLASE"/>
    <property type="match status" value="1"/>
</dbReference>
<reference evidence="12 13" key="1">
    <citation type="submission" date="2018-09" db="EMBL/GenBank/DDBJ databases">
        <title>Comparative genomics of Leucobacter spp.</title>
        <authorList>
            <person name="Reis A.C."/>
            <person name="Kolvenbach B.A."/>
            <person name="Corvini P.F.X."/>
            <person name="Nunes O.C."/>
        </authorList>
    </citation>
    <scope>NUCLEOTIDE SEQUENCE [LARGE SCALE GENOMIC DNA]</scope>
    <source>
        <strain evidence="12 13">L-1</strain>
    </source>
</reference>
<keyword evidence="8 11" id="KW-0570">Pentose shunt</keyword>
<dbReference type="HAMAP" id="MF_00493">
    <property type="entry name" value="Transaldolase_2"/>
    <property type="match status" value="1"/>
</dbReference>
<dbReference type="RefSeq" id="WP_202382747.1">
    <property type="nucleotide sequence ID" value="NZ_BAAAMA010000010.1"/>
</dbReference>
<evidence type="ECO:0000256" key="3">
    <source>
        <dbReference type="ARBA" id="ARBA00004857"/>
    </source>
</evidence>
<comment type="function">
    <text evidence="1 11">Transaldolase is important for the balance of metabolites in the pentose-phosphate pathway.</text>
</comment>